<comment type="caution">
    <text evidence="2">The sequence shown here is derived from an EMBL/GenBank/DDBJ whole genome shotgun (WGS) entry which is preliminary data.</text>
</comment>
<dbReference type="Proteomes" id="UP000027937">
    <property type="component" value="Plasmid p1Ch9693"/>
</dbReference>
<organism evidence="2 3">
    <name type="scientific">Clostridium haemolyticum NCTC 9693</name>
    <dbReference type="NCBI Taxonomy" id="1443114"/>
    <lineage>
        <taxon>Bacteria</taxon>
        <taxon>Bacillati</taxon>
        <taxon>Bacillota</taxon>
        <taxon>Clostridia</taxon>
        <taxon>Eubacteriales</taxon>
        <taxon>Clostridiaceae</taxon>
        <taxon>Clostridium</taxon>
    </lineage>
</organism>
<gene>
    <name evidence="2" type="ORF">Z960_p0136</name>
</gene>
<reference evidence="3" key="1">
    <citation type="journal article" date="2014" name="PLoS ONE">
        <title>Plasmidome interchange between Clostridium botulinum, Clostridium novyi and Clostridium haemolyticum converts strains of independent lineages into distinctly different pathogens.</title>
        <authorList>
            <person name="Skarin H."/>
            <person name="Segerman B."/>
        </authorList>
    </citation>
    <scope>NUCLEOTIDE SEQUENCE [LARGE SCALE GENOMIC DNA]</scope>
    <source>
        <strain evidence="3">NCTC 9693</strain>
    </source>
</reference>
<dbReference type="RefSeq" id="WP_039230716.1">
    <property type="nucleotide sequence ID" value="NZ_CM003349.1"/>
</dbReference>
<keyword evidence="2" id="KW-0614">Plasmid</keyword>
<geneLocation type="plasmid" evidence="2 3">
    <name>p1Ch9693</name>
</geneLocation>
<dbReference type="Pfam" id="PF16467">
    <property type="entry name" value="DUF5048"/>
    <property type="match status" value="1"/>
</dbReference>
<keyword evidence="3" id="KW-1185">Reference proteome</keyword>
<evidence type="ECO:0000259" key="1">
    <source>
        <dbReference type="Pfam" id="PF16467"/>
    </source>
</evidence>
<dbReference type="InterPro" id="IPR032489">
    <property type="entry name" value="DUF5048"/>
</dbReference>
<name>A0ABR4TB33_CLOHA</name>
<dbReference type="EMBL" id="JENX01000125">
    <property type="protein sequence ID" value="KEI14129.1"/>
    <property type="molecule type" value="Genomic_DNA"/>
</dbReference>
<keyword evidence="2" id="KW-0969">Cilium</keyword>
<keyword evidence="2" id="KW-0966">Cell projection</keyword>
<protein>
    <submittedName>
        <fullName evidence="2">Flagellin</fullName>
    </submittedName>
</protein>
<evidence type="ECO:0000313" key="2">
    <source>
        <dbReference type="EMBL" id="KEI14129.1"/>
    </source>
</evidence>
<evidence type="ECO:0000313" key="3">
    <source>
        <dbReference type="Proteomes" id="UP000027937"/>
    </source>
</evidence>
<proteinExistence type="predicted"/>
<accession>A0ABR4TB33</accession>
<keyword evidence="2" id="KW-0282">Flagellum</keyword>
<feature type="domain" description="DUF5048" evidence="1">
    <location>
        <begin position="281"/>
        <end position="376"/>
    </location>
</feature>
<sequence>MMYTQQQYQVCRQQIQQKYLKLQILNWKEDVIDEIEGKCLNGSINIDATQIIRRSLNIEMVLDENKFIPNVNSPIWINKKIKIFIGVRNNITNKIVWFNKGIYILLKPSLKYNDKDKTLSLQALDKICWLNGQLSGNLQYITKILAKTPMFEAVQNTVQQLGGENKILIDDLKDSKGCDLLTPYDIEKSEDNSITDILTEIRDLYMWYEYYYDEDGRFHYQRIKDHKNDIVMHNFNEMNMNLEYNNEPNWENVKNDIMIWGAMLKDGKQIKYHIENNDIKSIFSIDKIGRRKFTYKNDKILDDNQAKLRAEYELFRHSSTLEVIEFSIVPNYTVDVNQKIRIDNEEIGIKGEYLIDKVSFGLDINSSMNITAHKLYYEN</sequence>